<dbReference type="Pfam" id="PF07591">
    <property type="entry name" value="PT-HINT"/>
    <property type="match status" value="1"/>
</dbReference>
<evidence type="ECO:0000313" key="1">
    <source>
        <dbReference type="EMBL" id="ABI69924.1"/>
    </source>
</evidence>
<proteinExistence type="predicted"/>
<dbReference type="HOGENOM" id="CLU_1199121_0_0_6"/>
<organism evidence="1 2">
    <name type="scientific">Shewanella frigidimarina (strain NCIMB 400)</name>
    <dbReference type="NCBI Taxonomy" id="318167"/>
    <lineage>
        <taxon>Bacteria</taxon>
        <taxon>Pseudomonadati</taxon>
        <taxon>Pseudomonadota</taxon>
        <taxon>Gammaproteobacteria</taxon>
        <taxon>Alteromonadales</taxon>
        <taxon>Shewanellaceae</taxon>
        <taxon>Shewanella</taxon>
    </lineage>
</organism>
<evidence type="ECO:0000313" key="2">
    <source>
        <dbReference type="Proteomes" id="UP000000684"/>
    </source>
</evidence>
<keyword evidence="2" id="KW-1185">Reference proteome</keyword>
<dbReference type="Gene3D" id="2.170.16.10">
    <property type="entry name" value="Hedgehog/Intein (Hint) domain"/>
    <property type="match status" value="1"/>
</dbReference>
<dbReference type="SUPFAM" id="SSF51294">
    <property type="entry name" value="Hedgehog/intein (Hint) domain"/>
    <property type="match status" value="1"/>
</dbReference>
<sequence>MSFYKRPVSSKPLFKINFVSREINPIKQLFGSVAKDMIEIEYSIGELETSMLVVEEHRFYLITKEWIKAVELNVGDQILACSDAIAKIESINKVEGSAHCRDLKISHNHNYFVTTARPAFHDTLCERAPIEKLERIAYELANRPSNFPDGKPTGHHGGPWVAARYLHCDLSKEVIGWGRANDNMCAEDAAVSDLRQKVADAIGVIELHRGNVDISHAYLRKYTKKGRFVNKMSPCVYCRDNYGSALNDTTEGVSNLPKDGRDYLPPVDK</sequence>
<dbReference type="InterPro" id="IPR036844">
    <property type="entry name" value="Hint_dom_sf"/>
</dbReference>
<dbReference type="AlphaFoldDB" id="Q089Z1"/>
<accession>Q089Z1</accession>
<reference evidence="1 2" key="1">
    <citation type="submission" date="2006-08" db="EMBL/GenBank/DDBJ databases">
        <title>Complete sequence of Shewanella frigidimarina NCIMB 400.</title>
        <authorList>
            <consortium name="US DOE Joint Genome Institute"/>
            <person name="Copeland A."/>
            <person name="Lucas S."/>
            <person name="Lapidus A."/>
            <person name="Barry K."/>
            <person name="Detter J.C."/>
            <person name="Glavina del Rio T."/>
            <person name="Hammon N."/>
            <person name="Israni S."/>
            <person name="Dalin E."/>
            <person name="Tice H."/>
            <person name="Pitluck S."/>
            <person name="Fredrickson J.K."/>
            <person name="Kolker E."/>
            <person name="McCuel L.A."/>
            <person name="DiChristina T."/>
            <person name="Nealson K.H."/>
            <person name="Newman D."/>
            <person name="Tiedje J.M."/>
            <person name="Zhou J."/>
            <person name="Romine M.F."/>
            <person name="Culley D.E."/>
            <person name="Serres M."/>
            <person name="Chertkov O."/>
            <person name="Brettin T."/>
            <person name="Bruce D."/>
            <person name="Han C."/>
            <person name="Tapia R."/>
            <person name="Gilna P."/>
            <person name="Schmutz J."/>
            <person name="Larimer F."/>
            <person name="Land M."/>
            <person name="Hauser L."/>
            <person name="Kyrpides N."/>
            <person name="Mikhailova N."/>
            <person name="Richardson P."/>
        </authorList>
    </citation>
    <scope>NUCLEOTIDE SEQUENCE [LARGE SCALE GENOMIC DNA]</scope>
    <source>
        <strain evidence="1 2">NCIMB 400</strain>
    </source>
</reference>
<dbReference type="KEGG" id="sfr:Sfri_0061"/>
<dbReference type="Proteomes" id="UP000000684">
    <property type="component" value="Chromosome"/>
</dbReference>
<dbReference type="STRING" id="318167.Sfri_0061"/>
<protein>
    <submittedName>
        <fullName evidence="1">Uncharacterized protein</fullName>
    </submittedName>
</protein>
<dbReference type="EMBL" id="CP000447">
    <property type="protein sequence ID" value="ABI69924.1"/>
    <property type="molecule type" value="Genomic_DNA"/>
</dbReference>
<dbReference type="eggNOG" id="ENOG5031HXN">
    <property type="taxonomic scope" value="Bacteria"/>
</dbReference>
<name>Q089Z1_SHEFN</name>
<gene>
    <name evidence="1" type="ordered locus">Sfri_0061</name>
</gene>